<evidence type="ECO:0000256" key="4">
    <source>
        <dbReference type="ARBA" id="ARBA00023125"/>
    </source>
</evidence>
<dbReference type="Pfam" id="PF08281">
    <property type="entry name" value="Sigma70_r4_2"/>
    <property type="match status" value="1"/>
</dbReference>
<dbReference type="Gene3D" id="1.10.1740.10">
    <property type="match status" value="1"/>
</dbReference>
<dbReference type="InterPro" id="IPR013325">
    <property type="entry name" value="RNA_pol_sigma_r2"/>
</dbReference>
<proteinExistence type="inferred from homology"/>
<dbReference type="GO" id="GO:0016987">
    <property type="term" value="F:sigma factor activity"/>
    <property type="evidence" value="ECO:0007669"/>
    <property type="project" value="UniProtKB-KW"/>
</dbReference>
<feature type="domain" description="RNA polymerase sigma factor 70 region 4 type 2" evidence="7">
    <location>
        <begin position="135"/>
        <end position="186"/>
    </location>
</feature>
<evidence type="ECO:0000313" key="9">
    <source>
        <dbReference type="Proteomes" id="UP000177797"/>
    </source>
</evidence>
<keyword evidence="5" id="KW-0804">Transcription</keyword>
<keyword evidence="3" id="KW-0731">Sigma factor</keyword>
<dbReference type="InterPro" id="IPR036388">
    <property type="entry name" value="WH-like_DNA-bd_sf"/>
</dbReference>
<comment type="caution">
    <text evidence="8">The sequence shown here is derived from an EMBL/GenBank/DDBJ whole genome shotgun (WGS) entry which is preliminary data.</text>
</comment>
<name>A0A1G2NE97_9BACT</name>
<dbReference type="GO" id="GO:0003677">
    <property type="term" value="F:DNA binding"/>
    <property type="evidence" value="ECO:0007669"/>
    <property type="project" value="UniProtKB-KW"/>
</dbReference>
<evidence type="ECO:0008006" key="10">
    <source>
        <dbReference type="Google" id="ProtNLM"/>
    </source>
</evidence>
<evidence type="ECO:0000259" key="7">
    <source>
        <dbReference type="Pfam" id="PF08281"/>
    </source>
</evidence>
<sequence length="194" mass="22369">MFLDDVKPKENTEMDDVEILRASRDNPALFEVLVSRYEEAFLRKAKYILKDDEKAQDVVQDAFVKIYLNAARYQPMPGASLKSWMYKVLVNLCFTAWKKGKRAQEFNALLDPELMELVRDAGEELEREARYDRDTIVSLLSKLPVTLVRVIELHFLEGKPQREVARAVGISEGAVRARVHRAKQAMKKLLISSR</sequence>
<dbReference type="EMBL" id="MHSA01000012">
    <property type="protein sequence ID" value="OHA34397.1"/>
    <property type="molecule type" value="Genomic_DNA"/>
</dbReference>
<dbReference type="Gene3D" id="1.10.10.10">
    <property type="entry name" value="Winged helix-like DNA-binding domain superfamily/Winged helix DNA-binding domain"/>
    <property type="match status" value="1"/>
</dbReference>
<dbReference type="AlphaFoldDB" id="A0A1G2NE97"/>
<evidence type="ECO:0000313" key="8">
    <source>
        <dbReference type="EMBL" id="OHA34397.1"/>
    </source>
</evidence>
<dbReference type="InterPro" id="IPR039425">
    <property type="entry name" value="RNA_pol_sigma-70-like"/>
</dbReference>
<evidence type="ECO:0000259" key="6">
    <source>
        <dbReference type="Pfam" id="PF04542"/>
    </source>
</evidence>
<evidence type="ECO:0000256" key="1">
    <source>
        <dbReference type="ARBA" id="ARBA00010641"/>
    </source>
</evidence>
<dbReference type="CDD" id="cd06171">
    <property type="entry name" value="Sigma70_r4"/>
    <property type="match status" value="1"/>
</dbReference>
<evidence type="ECO:0000256" key="2">
    <source>
        <dbReference type="ARBA" id="ARBA00023015"/>
    </source>
</evidence>
<dbReference type="InterPro" id="IPR014284">
    <property type="entry name" value="RNA_pol_sigma-70_dom"/>
</dbReference>
<dbReference type="Proteomes" id="UP000177797">
    <property type="component" value="Unassembled WGS sequence"/>
</dbReference>
<comment type="similarity">
    <text evidence="1">Belongs to the sigma-70 factor family. ECF subfamily.</text>
</comment>
<dbReference type="Pfam" id="PF04542">
    <property type="entry name" value="Sigma70_r2"/>
    <property type="match status" value="1"/>
</dbReference>
<keyword evidence="2" id="KW-0805">Transcription regulation</keyword>
<dbReference type="PANTHER" id="PTHR43133">
    <property type="entry name" value="RNA POLYMERASE ECF-TYPE SIGMA FACTO"/>
    <property type="match status" value="1"/>
</dbReference>
<evidence type="ECO:0000256" key="5">
    <source>
        <dbReference type="ARBA" id="ARBA00023163"/>
    </source>
</evidence>
<evidence type="ECO:0000256" key="3">
    <source>
        <dbReference type="ARBA" id="ARBA00023082"/>
    </source>
</evidence>
<dbReference type="InterPro" id="IPR013324">
    <property type="entry name" value="RNA_pol_sigma_r3/r4-like"/>
</dbReference>
<dbReference type="SUPFAM" id="SSF88659">
    <property type="entry name" value="Sigma3 and sigma4 domains of RNA polymerase sigma factors"/>
    <property type="match status" value="1"/>
</dbReference>
<reference evidence="8 9" key="1">
    <citation type="journal article" date="2016" name="Nat. Commun.">
        <title>Thousands of microbial genomes shed light on interconnected biogeochemical processes in an aquifer system.</title>
        <authorList>
            <person name="Anantharaman K."/>
            <person name="Brown C.T."/>
            <person name="Hug L.A."/>
            <person name="Sharon I."/>
            <person name="Castelle C.J."/>
            <person name="Probst A.J."/>
            <person name="Thomas B.C."/>
            <person name="Singh A."/>
            <person name="Wilkins M.J."/>
            <person name="Karaoz U."/>
            <person name="Brodie E.L."/>
            <person name="Williams K.H."/>
            <person name="Hubbard S.S."/>
            <person name="Banfield J.F."/>
        </authorList>
    </citation>
    <scope>NUCLEOTIDE SEQUENCE [LARGE SCALE GENOMIC DNA]</scope>
</reference>
<keyword evidence="4" id="KW-0238">DNA-binding</keyword>
<protein>
    <recommendedName>
        <fullName evidence="10">HTH luxR-type domain-containing protein</fullName>
    </recommendedName>
</protein>
<feature type="domain" description="RNA polymerase sigma-70 region 2" evidence="6">
    <location>
        <begin position="33"/>
        <end position="102"/>
    </location>
</feature>
<dbReference type="InterPro" id="IPR007627">
    <property type="entry name" value="RNA_pol_sigma70_r2"/>
</dbReference>
<dbReference type="GO" id="GO:0006352">
    <property type="term" value="P:DNA-templated transcription initiation"/>
    <property type="evidence" value="ECO:0007669"/>
    <property type="project" value="InterPro"/>
</dbReference>
<dbReference type="PANTHER" id="PTHR43133:SF8">
    <property type="entry name" value="RNA POLYMERASE SIGMA FACTOR HI_1459-RELATED"/>
    <property type="match status" value="1"/>
</dbReference>
<dbReference type="SUPFAM" id="SSF88946">
    <property type="entry name" value="Sigma2 domain of RNA polymerase sigma factors"/>
    <property type="match status" value="1"/>
</dbReference>
<accession>A0A1G2NE97</accession>
<gene>
    <name evidence="8" type="ORF">A2938_00910</name>
</gene>
<dbReference type="NCBIfam" id="TIGR02937">
    <property type="entry name" value="sigma70-ECF"/>
    <property type="match status" value="1"/>
</dbReference>
<organism evidence="8 9">
    <name type="scientific">Candidatus Taylorbacteria bacterium RIFCSPLOWO2_01_FULL_48_100</name>
    <dbReference type="NCBI Taxonomy" id="1802322"/>
    <lineage>
        <taxon>Bacteria</taxon>
        <taxon>Candidatus Tayloriibacteriota</taxon>
    </lineage>
</organism>
<dbReference type="InterPro" id="IPR013249">
    <property type="entry name" value="RNA_pol_sigma70_r4_t2"/>
</dbReference>